<feature type="compositionally biased region" description="Low complexity" evidence="1">
    <location>
        <begin position="50"/>
        <end position="61"/>
    </location>
</feature>
<evidence type="ECO:0000256" key="1">
    <source>
        <dbReference type="SAM" id="MobiDB-lite"/>
    </source>
</evidence>
<feature type="region of interest" description="Disordered" evidence="1">
    <location>
        <begin position="1"/>
        <end position="33"/>
    </location>
</feature>
<dbReference type="RefSeq" id="WP_237380376.1">
    <property type="nucleotide sequence ID" value="NZ_CP071793.1"/>
</dbReference>
<organism evidence="2 3">
    <name type="scientific">Sulfidibacter corallicola</name>
    <dbReference type="NCBI Taxonomy" id="2818388"/>
    <lineage>
        <taxon>Bacteria</taxon>
        <taxon>Pseudomonadati</taxon>
        <taxon>Acidobacteriota</taxon>
        <taxon>Holophagae</taxon>
        <taxon>Acanthopleuribacterales</taxon>
        <taxon>Acanthopleuribacteraceae</taxon>
        <taxon>Sulfidibacter</taxon>
    </lineage>
</organism>
<evidence type="ECO:0000313" key="3">
    <source>
        <dbReference type="Proteomes" id="UP000663929"/>
    </source>
</evidence>
<evidence type="ECO:0000313" key="2">
    <source>
        <dbReference type="EMBL" id="QTD50557.1"/>
    </source>
</evidence>
<protein>
    <submittedName>
        <fullName evidence="2">Uncharacterized protein</fullName>
    </submittedName>
</protein>
<accession>A0A8A4TM64</accession>
<dbReference type="EMBL" id="CP071793">
    <property type="protein sequence ID" value="QTD50557.1"/>
    <property type="molecule type" value="Genomic_DNA"/>
</dbReference>
<dbReference type="Proteomes" id="UP000663929">
    <property type="component" value="Chromosome"/>
</dbReference>
<feature type="region of interest" description="Disordered" evidence="1">
    <location>
        <begin position="50"/>
        <end position="80"/>
    </location>
</feature>
<name>A0A8A4TM64_SULCO</name>
<dbReference type="AlphaFoldDB" id="A0A8A4TM64"/>
<reference evidence="2" key="1">
    <citation type="submission" date="2021-03" db="EMBL/GenBank/DDBJ databases">
        <title>Acanthopleuribacteraceae sp. M133.</title>
        <authorList>
            <person name="Wang G."/>
        </authorList>
    </citation>
    <scope>NUCLEOTIDE SEQUENCE</scope>
    <source>
        <strain evidence="2">M133</strain>
    </source>
</reference>
<dbReference type="KEGG" id="scor:J3U87_33655"/>
<gene>
    <name evidence="2" type="ORF">J3U87_33655</name>
</gene>
<sequence>MPGPGNGDYPDPIKPLAASTPVSPPRLPTEPVAPEINRLEVEDVVEISTSVEISSTPTIPSQDESGGLDVTAGRYLDLTG</sequence>
<keyword evidence="3" id="KW-1185">Reference proteome</keyword>
<proteinExistence type="predicted"/>